<dbReference type="InterPro" id="IPR011051">
    <property type="entry name" value="RmlC_Cupin_sf"/>
</dbReference>
<dbReference type="Gene3D" id="2.60.120.10">
    <property type="entry name" value="Jelly Rolls"/>
    <property type="match status" value="1"/>
</dbReference>
<evidence type="ECO:0000259" key="1">
    <source>
        <dbReference type="Pfam" id="PF07883"/>
    </source>
</evidence>
<dbReference type="GeneID" id="32892745"/>
<evidence type="ECO:0000313" key="2">
    <source>
        <dbReference type="EMBL" id="ARS91623.1"/>
    </source>
</evidence>
<dbReference type="InterPro" id="IPR013096">
    <property type="entry name" value="Cupin_2"/>
</dbReference>
<protein>
    <submittedName>
        <fullName evidence="2">Mannose-1-phosphate guanyltransferase</fullName>
    </submittedName>
</protein>
<accession>A0A2Z2HXJ5</accession>
<reference evidence="3" key="1">
    <citation type="submission" date="2017-02" db="EMBL/GenBank/DDBJ databases">
        <title>Natronthermophilus aegyptiacus gen. nov.,sp. nov., an aerobic, extremely halophilic alkalithermophilic archaeon isolated from the athalassohaline Wadi An Natrun, Egypt.</title>
        <authorList>
            <person name="Zhao B."/>
        </authorList>
    </citation>
    <scope>NUCLEOTIDE SEQUENCE [LARGE SCALE GENOMIC DNA]</scope>
    <source>
        <strain evidence="3">JW/NM-HA 15</strain>
    </source>
</reference>
<dbReference type="AlphaFoldDB" id="A0A2Z2HXJ5"/>
<dbReference type="OrthoDB" id="190812at2157"/>
<dbReference type="Pfam" id="PF07883">
    <property type="entry name" value="Cupin_2"/>
    <property type="match status" value="1"/>
</dbReference>
<dbReference type="GO" id="GO:0016740">
    <property type="term" value="F:transferase activity"/>
    <property type="evidence" value="ECO:0007669"/>
    <property type="project" value="UniProtKB-KW"/>
</dbReference>
<keyword evidence="2" id="KW-0808">Transferase</keyword>
<proteinExistence type="predicted"/>
<feature type="domain" description="Cupin type-2" evidence="1">
    <location>
        <begin position="37"/>
        <end position="99"/>
    </location>
</feature>
<evidence type="ECO:0000313" key="3">
    <source>
        <dbReference type="Proteomes" id="UP000250088"/>
    </source>
</evidence>
<dbReference type="SUPFAM" id="SSF51182">
    <property type="entry name" value="RmlC-like cupins"/>
    <property type="match status" value="1"/>
</dbReference>
<dbReference type="EMBL" id="CP019893">
    <property type="protein sequence ID" value="ARS91623.1"/>
    <property type="molecule type" value="Genomic_DNA"/>
</dbReference>
<dbReference type="InterPro" id="IPR014710">
    <property type="entry name" value="RmlC-like_jellyroll"/>
</dbReference>
<dbReference type="Proteomes" id="UP000250088">
    <property type="component" value="Chromosome"/>
</dbReference>
<organism evidence="2 3">
    <name type="scientific">Natrarchaeobaculum aegyptiacum</name>
    <dbReference type="NCBI Taxonomy" id="745377"/>
    <lineage>
        <taxon>Archaea</taxon>
        <taxon>Methanobacteriati</taxon>
        <taxon>Methanobacteriota</taxon>
        <taxon>Stenosarchaea group</taxon>
        <taxon>Halobacteria</taxon>
        <taxon>Halobacteriales</taxon>
        <taxon>Natrialbaceae</taxon>
        <taxon>Natrarchaeobaculum</taxon>
    </lineage>
</organism>
<sequence>MTHVSIPDLLEELEAAGGNHRTVLETESMTVEVGHYPSESAAPKNPHNEDELYYVLSGTGKLRVGDETYDIESGDLVHVEPELEHDFFAIEDAITVLIVFGSAVDPTSYGIRESPEEPSEREEL</sequence>
<keyword evidence="3" id="KW-1185">Reference proteome</keyword>
<dbReference type="KEGG" id="naj:B1756_01665"/>
<gene>
    <name evidence="2" type="ORF">B1756_01665</name>
</gene>
<dbReference type="RefSeq" id="WP_086889991.1">
    <property type="nucleotide sequence ID" value="NZ_CP019893.1"/>
</dbReference>
<name>A0A2Z2HXJ5_9EURY</name>